<organism evidence="10 11">
    <name type="scientific">Anaeramoeba flamelloides</name>
    <dbReference type="NCBI Taxonomy" id="1746091"/>
    <lineage>
        <taxon>Eukaryota</taxon>
        <taxon>Metamonada</taxon>
        <taxon>Anaeramoebidae</taxon>
        <taxon>Anaeramoeba</taxon>
    </lineage>
</organism>
<feature type="transmembrane region" description="Helical" evidence="8">
    <location>
        <begin position="498"/>
        <end position="523"/>
    </location>
</feature>
<comment type="similarity">
    <text evidence="8">Belongs to the DHHC palmitoyltransferase family.</text>
</comment>
<keyword evidence="6 8" id="KW-0472">Membrane</keyword>
<dbReference type="SUPFAM" id="SSF48403">
    <property type="entry name" value="Ankyrin repeat"/>
    <property type="match status" value="1"/>
</dbReference>
<dbReference type="PROSITE" id="PS50297">
    <property type="entry name" value="ANK_REP_REGION"/>
    <property type="match status" value="5"/>
</dbReference>
<dbReference type="Pfam" id="PF13606">
    <property type="entry name" value="Ank_3"/>
    <property type="match status" value="1"/>
</dbReference>
<evidence type="ECO:0000256" key="3">
    <source>
        <dbReference type="ARBA" id="ARBA00022737"/>
    </source>
</evidence>
<feature type="repeat" description="ANK" evidence="7">
    <location>
        <begin position="123"/>
        <end position="155"/>
    </location>
</feature>
<keyword evidence="8" id="KW-0808">Transferase</keyword>
<dbReference type="Pfam" id="PF12796">
    <property type="entry name" value="Ank_2"/>
    <property type="match status" value="1"/>
</dbReference>
<feature type="domain" description="Palmitoyltransferase DHHC" evidence="9">
    <location>
        <begin position="396"/>
        <end position="530"/>
    </location>
</feature>
<dbReference type="Proteomes" id="UP001150062">
    <property type="component" value="Unassembled WGS sequence"/>
</dbReference>
<feature type="transmembrane region" description="Helical" evidence="8">
    <location>
        <begin position="343"/>
        <end position="362"/>
    </location>
</feature>
<comment type="domain">
    <text evidence="8">The DHHC domain is required for palmitoyltransferase activity.</text>
</comment>
<dbReference type="InterPro" id="IPR002110">
    <property type="entry name" value="Ankyrin_rpt"/>
</dbReference>
<evidence type="ECO:0000256" key="5">
    <source>
        <dbReference type="ARBA" id="ARBA00023043"/>
    </source>
</evidence>
<sequence>MSIYLSANSDDEELNSVNDPCKSFLRAIKSVDLKQVQTIIEDSNYGFDINFCEQKNGFTPLHYSANTGSYPLTSMLIKSGAKVDCEGTETGQTPLHLASAGGHLAVFHLLIENGASPTARDRYGYTPLHYASQNDKYCIIYYLLQIGVEVEETDDGGLTALHWAAFKGSLESARLLINSGADINKTDGSNCTPLHWASFMGFPRLVSYLLYNGANIDAVDDVNTTPLECALEKKDHQIVAYIKDFPLRNLRAKNKVLGLDVQKFYYLLPFIYITLGLLGFRFFNIWVQVIFITCLTSYYGSLQRQYPLKSHKNPSTLSLAITHISWTIFTFYVFILPEIYHNYTLFCFSSMFCDFWLIYSYWKILKIGPGRIQDKKFDMISFLNSNIKKSYFKSIEKLDVCATCFIQKPIRSKHDVGCDCCVARFDHYCPWINGCVGFGNHTSFINFLFSVFFAIILKLISFGLLIYTDTNFQPLSFESIISLIKTINTNHGFALGNMLLNCVFFVWGGLLLSNQLYFVFVNLTTNEMANRARYPHFQKNNKFFNPFNCGSFVNNFKQFFKISYYEDWYKIKSFQEIKFGQTEHLIDALEI</sequence>
<evidence type="ECO:0000256" key="8">
    <source>
        <dbReference type="RuleBase" id="RU079119"/>
    </source>
</evidence>
<dbReference type="InterPro" id="IPR036770">
    <property type="entry name" value="Ankyrin_rpt-contain_sf"/>
</dbReference>
<gene>
    <name evidence="10" type="ORF">M0813_04614</name>
</gene>
<dbReference type="Pfam" id="PF13637">
    <property type="entry name" value="Ank_4"/>
    <property type="match status" value="1"/>
</dbReference>
<dbReference type="Pfam" id="PF01529">
    <property type="entry name" value="DHHC"/>
    <property type="match status" value="1"/>
</dbReference>
<dbReference type="PANTHER" id="PTHR24198:SF165">
    <property type="entry name" value="ANKYRIN REPEAT-CONTAINING PROTEIN-RELATED"/>
    <property type="match status" value="1"/>
</dbReference>
<name>A0ABQ8XJH5_9EUKA</name>
<proteinExistence type="inferred from homology"/>
<comment type="catalytic activity">
    <reaction evidence="8">
        <text>L-cysteinyl-[protein] + hexadecanoyl-CoA = S-hexadecanoyl-L-cysteinyl-[protein] + CoA</text>
        <dbReference type="Rhea" id="RHEA:36683"/>
        <dbReference type="Rhea" id="RHEA-COMP:10131"/>
        <dbReference type="Rhea" id="RHEA-COMP:11032"/>
        <dbReference type="ChEBI" id="CHEBI:29950"/>
        <dbReference type="ChEBI" id="CHEBI:57287"/>
        <dbReference type="ChEBI" id="CHEBI:57379"/>
        <dbReference type="ChEBI" id="CHEBI:74151"/>
        <dbReference type="EC" id="2.3.1.225"/>
    </reaction>
</comment>
<dbReference type="PANTHER" id="PTHR24198">
    <property type="entry name" value="ANKYRIN REPEAT AND PROTEIN KINASE DOMAIN-CONTAINING PROTEIN"/>
    <property type="match status" value="1"/>
</dbReference>
<feature type="transmembrane region" description="Helical" evidence="8">
    <location>
        <begin position="316"/>
        <end position="337"/>
    </location>
</feature>
<keyword evidence="11" id="KW-1185">Reference proteome</keyword>
<evidence type="ECO:0000313" key="10">
    <source>
        <dbReference type="EMBL" id="KAJ6232807.1"/>
    </source>
</evidence>
<evidence type="ECO:0000256" key="1">
    <source>
        <dbReference type="ARBA" id="ARBA00004141"/>
    </source>
</evidence>
<dbReference type="EMBL" id="JAOAOG010000288">
    <property type="protein sequence ID" value="KAJ6232807.1"/>
    <property type="molecule type" value="Genomic_DNA"/>
</dbReference>
<dbReference type="InterPro" id="IPR001594">
    <property type="entry name" value="Palmitoyltrfase_DHHC"/>
</dbReference>
<dbReference type="EC" id="2.3.1.225" evidence="8"/>
<accession>A0ABQ8XJH5</accession>
<evidence type="ECO:0000256" key="2">
    <source>
        <dbReference type="ARBA" id="ARBA00022692"/>
    </source>
</evidence>
<keyword evidence="8" id="KW-0012">Acyltransferase</keyword>
<dbReference type="PROSITE" id="PS50216">
    <property type="entry name" value="DHHC"/>
    <property type="match status" value="1"/>
</dbReference>
<comment type="subcellular location">
    <subcellularLocation>
        <location evidence="1">Membrane</location>
        <topology evidence="1">Multi-pass membrane protein</topology>
    </subcellularLocation>
</comment>
<dbReference type="PROSITE" id="PS50088">
    <property type="entry name" value="ANK_REPEAT"/>
    <property type="match status" value="5"/>
</dbReference>
<evidence type="ECO:0000256" key="4">
    <source>
        <dbReference type="ARBA" id="ARBA00022989"/>
    </source>
</evidence>
<evidence type="ECO:0000259" key="9">
    <source>
        <dbReference type="Pfam" id="PF01529"/>
    </source>
</evidence>
<reference evidence="10" key="1">
    <citation type="submission" date="2022-08" db="EMBL/GenBank/DDBJ databases">
        <title>Novel sulfate-reducing endosymbionts in the free-living metamonad Anaeramoeba.</title>
        <authorList>
            <person name="Jerlstrom-Hultqvist J."/>
            <person name="Cepicka I."/>
            <person name="Gallot-Lavallee L."/>
            <person name="Salas-Leiva D."/>
            <person name="Curtis B.A."/>
            <person name="Zahonova K."/>
            <person name="Pipaliya S."/>
            <person name="Dacks J."/>
            <person name="Roger A.J."/>
        </authorList>
    </citation>
    <scope>NUCLEOTIDE SEQUENCE</scope>
    <source>
        <strain evidence="10">Schooner1</strain>
    </source>
</reference>
<feature type="transmembrane region" description="Helical" evidence="8">
    <location>
        <begin position="447"/>
        <end position="467"/>
    </location>
</feature>
<evidence type="ECO:0000256" key="7">
    <source>
        <dbReference type="PROSITE-ProRule" id="PRU00023"/>
    </source>
</evidence>
<dbReference type="Gene3D" id="1.25.40.20">
    <property type="entry name" value="Ankyrin repeat-containing domain"/>
    <property type="match status" value="2"/>
</dbReference>
<keyword evidence="3" id="KW-0677">Repeat</keyword>
<keyword evidence="4 8" id="KW-1133">Transmembrane helix</keyword>
<feature type="repeat" description="ANK" evidence="7">
    <location>
        <begin position="189"/>
        <end position="221"/>
    </location>
</feature>
<feature type="repeat" description="ANK" evidence="7">
    <location>
        <begin position="156"/>
        <end position="188"/>
    </location>
</feature>
<evidence type="ECO:0000313" key="11">
    <source>
        <dbReference type="Proteomes" id="UP001150062"/>
    </source>
</evidence>
<feature type="repeat" description="ANK" evidence="7">
    <location>
        <begin position="90"/>
        <end position="122"/>
    </location>
</feature>
<comment type="caution">
    <text evidence="10">The sequence shown here is derived from an EMBL/GenBank/DDBJ whole genome shotgun (WGS) entry which is preliminary data.</text>
</comment>
<evidence type="ECO:0000256" key="6">
    <source>
        <dbReference type="ARBA" id="ARBA00023136"/>
    </source>
</evidence>
<feature type="repeat" description="ANK" evidence="7">
    <location>
        <begin position="56"/>
        <end position="88"/>
    </location>
</feature>
<protein>
    <recommendedName>
        <fullName evidence="8">Palmitoyltransferase</fullName>
        <ecNumber evidence="8">2.3.1.225</ecNumber>
    </recommendedName>
</protein>
<dbReference type="PRINTS" id="PR01415">
    <property type="entry name" value="ANKYRIN"/>
</dbReference>
<keyword evidence="2 8" id="KW-0812">Transmembrane</keyword>
<dbReference type="SMART" id="SM00248">
    <property type="entry name" value="ANK"/>
    <property type="match status" value="6"/>
</dbReference>
<keyword evidence="5 7" id="KW-0040">ANK repeat</keyword>
<feature type="transmembrane region" description="Helical" evidence="8">
    <location>
        <begin position="264"/>
        <end position="295"/>
    </location>
</feature>